<dbReference type="GeneID" id="132712111"/>
<dbReference type="Pfam" id="PF00078">
    <property type="entry name" value="RVT_1"/>
    <property type="match status" value="1"/>
</dbReference>
<dbReference type="InterPro" id="IPR000477">
    <property type="entry name" value="RT_dom"/>
</dbReference>
<organism evidence="2 3">
    <name type="scientific">Pantherophis guttatus</name>
    <name type="common">Corn snake</name>
    <name type="synonym">Elaphe guttata</name>
    <dbReference type="NCBI Taxonomy" id="94885"/>
    <lineage>
        <taxon>Eukaryota</taxon>
        <taxon>Metazoa</taxon>
        <taxon>Chordata</taxon>
        <taxon>Craniata</taxon>
        <taxon>Vertebrata</taxon>
        <taxon>Euteleostomi</taxon>
        <taxon>Lepidosauria</taxon>
        <taxon>Squamata</taxon>
        <taxon>Bifurcata</taxon>
        <taxon>Unidentata</taxon>
        <taxon>Episquamata</taxon>
        <taxon>Toxicofera</taxon>
        <taxon>Serpentes</taxon>
        <taxon>Colubroidea</taxon>
        <taxon>Colubridae</taxon>
        <taxon>Colubrinae</taxon>
        <taxon>Pantherophis</taxon>
    </lineage>
</organism>
<accession>A0ABM3ZJQ6</accession>
<dbReference type="SUPFAM" id="SSF56672">
    <property type="entry name" value="DNA/RNA polymerases"/>
    <property type="match status" value="1"/>
</dbReference>
<dbReference type="InterPro" id="IPR043502">
    <property type="entry name" value="DNA/RNA_pol_sf"/>
</dbReference>
<feature type="domain" description="Reverse transcriptase" evidence="1">
    <location>
        <begin position="175"/>
        <end position="451"/>
    </location>
</feature>
<name>A0ABM3ZJQ6_PANGU</name>
<sequence length="552" mass="62471">MIPLSLSLAPVTTLVEAWEETATRALDQVVPLQPLTHRRSRPAPWFTEELREMKRHRRGLESCWRASRSESDRFQLRLATWAYLVELAAAKRHYFTDVIASAENRPAALFRVSRSLLNQRVREDPLQGRAEEFGQHLSDKITRIRDGLDSDWTESDGGETAGPVFWEEFDSVTPEEVDRIMGKLSATTCKKPALDPAVLNHFRPVSNLRFLAKVVENVVAHQLPLVLDEADYLDPYQSGFRPGYSTETALVALVDDLWRARDRGHSSVLVLLDLSAAFDTIDHGILLRHLEGLGVGGTVLQWFSSYLSGRTQAVLVGGQRSTLRPLTCGVPQGAVLSPLLFNIYMKPLGEIIRGFGVRYHQYADDTQAFAQIRLVRQLRPYLDRDALRTVTHALVTSRIDYCNALYMGLPLRTTRRLQLVQNAAVRVVMGESRYSHVTPLLHGLHWLPVALRVRFKVLVLTYKALHGLGPGYLADHLQPATTSHRPVRAHREGLLRVPLARQWRLAAARGRAFSVGAPTLWNQLPLELRLAPDLRTFRRELKTWLFKSLDLV</sequence>
<dbReference type="RefSeq" id="XP_060548607.1">
    <property type="nucleotide sequence ID" value="XM_060692624.1"/>
</dbReference>
<dbReference type="PROSITE" id="PS50878">
    <property type="entry name" value="RT_POL"/>
    <property type="match status" value="1"/>
</dbReference>
<evidence type="ECO:0000259" key="1">
    <source>
        <dbReference type="PROSITE" id="PS50878"/>
    </source>
</evidence>
<keyword evidence="2" id="KW-1185">Reference proteome</keyword>
<dbReference type="PANTHER" id="PTHR33332">
    <property type="entry name" value="REVERSE TRANSCRIPTASE DOMAIN-CONTAINING PROTEIN"/>
    <property type="match status" value="1"/>
</dbReference>
<evidence type="ECO:0000313" key="3">
    <source>
        <dbReference type="RefSeq" id="XP_060548607.1"/>
    </source>
</evidence>
<protein>
    <submittedName>
        <fullName evidence="3">LOW QUALITY PROTEIN: uncharacterized protein LOC132712111</fullName>
    </submittedName>
</protein>
<proteinExistence type="predicted"/>
<reference evidence="3" key="1">
    <citation type="submission" date="2025-08" db="UniProtKB">
        <authorList>
            <consortium name="RefSeq"/>
        </authorList>
    </citation>
    <scope>IDENTIFICATION</scope>
    <source>
        <tissue evidence="3">Blood</tissue>
    </source>
</reference>
<dbReference type="Proteomes" id="UP001652622">
    <property type="component" value="Unplaced"/>
</dbReference>
<dbReference type="CDD" id="cd01650">
    <property type="entry name" value="RT_nLTR_like"/>
    <property type="match status" value="1"/>
</dbReference>
<evidence type="ECO:0000313" key="2">
    <source>
        <dbReference type="Proteomes" id="UP001652622"/>
    </source>
</evidence>
<gene>
    <name evidence="3" type="primary">LOC132712111</name>
</gene>